<comment type="caution">
    <text evidence="1">The sequence shown here is derived from an EMBL/GenBank/DDBJ whole genome shotgun (WGS) entry which is preliminary data.</text>
</comment>
<dbReference type="GO" id="GO:0006355">
    <property type="term" value="P:regulation of DNA-templated transcription"/>
    <property type="evidence" value="ECO:0007669"/>
    <property type="project" value="InterPro"/>
</dbReference>
<dbReference type="AlphaFoldDB" id="A0A2N6SVH2"/>
<evidence type="ECO:0000313" key="2">
    <source>
        <dbReference type="Proteomes" id="UP000235363"/>
    </source>
</evidence>
<accession>A0A2N6SVH2</accession>
<sequence>MDAFTVRLPVSVLESVRAIAAEDNETTGSIIRRMVESAVAEHTSDETMISVRALRELISRANNPDEKRKAS</sequence>
<dbReference type="SUPFAM" id="SSF47598">
    <property type="entry name" value="Ribbon-helix-helix"/>
    <property type="match status" value="1"/>
</dbReference>
<protein>
    <submittedName>
        <fullName evidence="1">Uncharacterized protein</fullName>
    </submittedName>
</protein>
<proteinExistence type="predicted"/>
<dbReference type="EMBL" id="PNHF01000052">
    <property type="protein sequence ID" value="PMC61073.1"/>
    <property type="molecule type" value="Genomic_DNA"/>
</dbReference>
<dbReference type="InterPro" id="IPR010985">
    <property type="entry name" value="Ribbon_hlx_hlx"/>
</dbReference>
<gene>
    <name evidence="1" type="ORF">CJ204_13010</name>
</gene>
<organism evidence="1 2">
    <name type="scientific">Corynebacterium xerosis</name>
    <dbReference type="NCBI Taxonomy" id="1725"/>
    <lineage>
        <taxon>Bacteria</taxon>
        <taxon>Bacillati</taxon>
        <taxon>Actinomycetota</taxon>
        <taxon>Actinomycetes</taxon>
        <taxon>Mycobacteriales</taxon>
        <taxon>Corynebacteriaceae</taxon>
        <taxon>Corynebacterium</taxon>
    </lineage>
</organism>
<dbReference type="Proteomes" id="UP000235363">
    <property type="component" value="Unassembled WGS sequence"/>
</dbReference>
<evidence type="ECO:0000313" key="1">
    <source>
        <dbReference type="EMBL" id="PMC61073.1"/>
    </source>
</evidence>
<reference evidence="1 2" key="1">
    <citation type="submission" date="2017-09" db="EMBL/GenBank/DDBJ databases">
        <title>Bacterial strain isolated from the female urinary microbiota.</title>
        <authorList>
            <person name="Thomas-White K."/>
            <person name="Kumar N."/>
            <person name="Forster S."/>
            <person name="Putonti C."/>
            <person name="Lawley T."/>
            <person name="Wolfe A.J."/>
        </authorList>
    </citation>
    <scope>NUCLEOTIDE SEQUENCE [LARGE SCALE GENOMIC DNA]</scope>
    <source>
        <strain evidence="1 2">UMB0908</strain>
    </source>
</reference>
<name>A0A2N6SVH2_9CORY</name>